<dbReference type="PANTHER" id="PTHR43767">
    <property type="entry name" value="LONG-CHAIN-FATTY-ACID--COA LIGASE"/>
    <property type="match status" value="1"/>
</dbReference>
<dbReference type="InterPro" id="IPR045851">
    <property type="entry name" value="AMP-bd_C_sf"/>
</dbReference>
<dbReference type="PANTHER" id="PTHR43767:SF7">
    <property type="entry name" value="MEDIUM_LONG-CHAIN-FATTY-ACID--COA LIGASE FADD8"/>
    <property type="match status" value="1"/>
</dbReference>
<evidence type="ECO:0000259" key="1">
    <source>
        <dbReference type="Pfam" id="PF00501"/>
    </source>
</evidence>
<proteinExistence type="predicted"/>
<gene>
    <name evidence="3" type="ORF">ACFOGJ_03850</name>
</gene>
<dbReference type="Pfam" id="PF00501">
    <property type="entry name" value="AMP-binding"/>
    <property type="match status" value="1"/>
</dbReference>
<sequence>MSEAEAYRTMADIVRVQARQRGNKDAMRFNGTAISYAQLDDRASQVANGLAAWGIGKGDRVAVLDKNDPAFFELWCGAMKIGAVLVPVNWRLAPPEIAYVVNDAKAKALFVGGPFAETVAKVRDQVGTVGHVVGIHDAGPDGYAAWRDAQQVTDPDLPIAPDDVAIQMYTSGTTGHPKGAQIMHANLAAAFKAGSNHYGNWSADDVNLVAMPLFHIAGNGWGLVGLYHGATNVMLADVDPKEILRLIPEHRITKILFVPAVILFVLQVPGVEKVDFSSVDTVVYGASPIPVELVRQAVKIFGCEFVQVYGLTETCGSITYLGPEDHINPTGDRLKSCGKPWTGVEVRILDAAGKEQPVGEVGEIVCRTGQVMKGYWNLPEETAKAMHGEWFHTGDAGYLDADGYLYIYDRVKDMIVSGGENIYPAEIESALFGHPAIADIAVIGVPSDRWGEEVKACIVLKPGQTLTEAELIAYARERIAGYKVPKSVDVLESLPRNPSGKLLKRELRAPYWEGQSRQVH</sequence>
<dbReference type="InterPro" id="IPR000873">
    <property type="entry name" value="AMP-dep_synth/lig_dom"/>
</dbReference>
<keyword evidence="4" id="KW-1185">Reference proteome</keyword>
<dbReference type="RefSeq" id="WP_379898270.1">
    <property type="nucleotide sequence ID" value="NZ_JBHRTR010000010.1"/>
</dbReference>
<dbReference type="InterPro" id="IPR025110">
    <property type="entry name" value="AMP-bd_C"/>
</dbReference>
<dbReference type="EMBL" id="JBHRTR010000010">
    <property type="protein sequence ID" value="MFC3226346.1"/>
    <property type="molecule type" value="Genomic_DNA"/>
</dbReference>
<reference evidence="4" key="1">
    <citation type="journal article" date="2019" name="Int. J. Syst. Evol. Microbiol.">
        <title>The Global Catalogue of Microorganisms (GCM) 10K type strain sequencing project: providing services to taxonomists for standard genome sequencing and annotation.</title>
        <authorList>
            <consortium name="The Broad Institute Genomics Platform"/>
            <consortium name="The Broad Institute Genome Sequencing Center for Infectious Disease"/>
            <person name="Wu L."/>
            <person name="Ma J."/>
        </authorList>
    </citation>
    <scope>NUCLEOTIDE SEQUENCE [LARGE SCALE GENOMIC DNA]</scope>
    <source>
        <strain evidence="4">KCTC 42964</strain>
    </source>
</reference>
<dbReference type="Pfam" id="PF13193">
    <property type="entry name" value="AMP-binding_C"/>
    <property type="match status" value="1"/>
</dbReference>
<accession>A0ABV7KVM2</accession>
<dbReference type="GO" id="GO:0016874">
    <property type="term" value="F:ligase activity"/>
    <property type="evidence" value="ECO:0007669"/>
    <property type="project" value="UniProtKB-KW"/>
</dbReference>
<keyword evidence="3" id="KW-0436">Ligase</keyword>
<evidence type="ECO:0000313" key="3">
    <source>
        <dbReference type="EMBL" id="MFC3226346.1"/>
    </source>
</evidence>
<organism evidence="3 4">
    <name type="scientific">Marinibaculum pumilum</name>
    <dbReference type="NCBI Taxonomy" id="1766165"/>
    <lineage>
        <taxon>Bacteria</taxon>
        <taxon>Pseudomonadati</taxon>
        <taxon>Pseudomonadota</taxon>
        <taxon>Alphaproteobacteria</taxon>
        <taxon>Rhodospirillales</taxon>
        <taxon>Rhodospirillaceae</taxon>
        <taxon>Marinibaculum</taxon>
    </lineage>
</organism>
<dbReference type="Gene3D" id="3.30.300.30">
    <property type="match status" value="1"/>
</dbReference>
<feature type="domain" description="AMP-binding enzyme C-terminal" evidence="2">
    <location>
        <begin position="426"/>
        <end position="501"/>
    </location>
</feature>
<protein>
    <submittedName>
        <fullName evidence="3">Fatty acid--CoA ligase</fullName>
    </submittedName>
</protein>
<dbReference type="Gene3D" id="3.40.50.12780">
    <property type="entry name" value="N-terminal domain of ligase-like"/>
    <property type="match status" value="1"/>
</dbReference>
<evidence type="ECO:0000259" key="2">
    <source>
        <dbReference type="Pfam" id="PF13193"/>
    </source>
</evidence>
<feature type="domain" description="AMP-dependent synthetase/ligase" evidence="1">
    <location>
        <begin position="15"/>
        <end position="376"/>
    </location>
</feature>
<dbReference type="InterPro" id="IPR042099">
    <property type="entry name" value="ANL_N_sf"/>
</dbReference>
<dbReference type="NCBIfam" id="NF004837">
    <property type="entry name" value="PRK06187.1"/>
    <property type="match status" value="1"/>
</dbReference>
<dbReference type="InterPro" id="IPR050237">
    <property type="entry name" value="ATP-dep_AMP-bd_enzyme"/>
</dbReference>
<comment type="caution">
    <text evidence="3">The sequence shown here is derived from an EMBL/GenBank/DDBJ whole genome shotgun (WGS) entry which is preliminary data.</text>
</comment>
<name>A0ABV7KVM2_9PROT</name>
<dbReference type="CDD" id="cd17631">
    <property type="entry name" value="FACL_FadD13-like"/>
    <property type="match status" value="1"/>
</dbReference>
<dbReference type="SUPFAM" id="SSF56801">
    <property type="entry name" value="Acetyl-CoA synthetase-like"/>
    <property type="match status" value="1"/>
</dbReference>
<dbReference type="Proteomes" id="UP001595528">
    <property type="component" value="Unassembled WGS sequence"/>
</dbReference>
<evidence type="ECO:0000313" key="4">
    <source>
        <dbReference type="Proteomes" id="UP001595528"/>
    </source>
</evidence>